<feature type="non-terminal residue" evidence="1">
    <location>
        <position position="80"/>
    </location>
</feature>
<name>A0ABS8T9I1_DATST</name>
<dbReference type="EMBL" id="JACEIK010001253">
    <property type="protein sequence ID" value="MCD7467646.1"/>
    <property type="molecule type" value="Genomic_DNA"/>
</dbReference>
<reference evidence="1 2" key="1">
    <citation type="journal article" date="2021" name="BMC Genomics">
        <title>Datura genome reveals duplications of psychoactive alkaloid biosynthetic genes and high mutation rate following tissue culture.</title>
        <authorList>
            <person name="Rajewski A."/>
            <person name="Carter-House D."/>
            <person name="Stajich J."/>
            <person name="Litt A."/>
        </authorList>
    </citation>
    <scope>NUCLEOTIDE SEQUENCE [LARGE SCALE GENOMIC DNA]</scope>
    <source>
        <strain evidence="1">AR-01</strain>
    </source>
</reference>
<keyword evidence="2" id="KW-1185">Reference proteome</keyword>
<organism evidence="1 2">
    <name type="scientific">Datura stramonium</name>
    <name type="common">Jimsonweed</name>
    <name type="synonym">Common thornapple</name>
    <dbReference type="NCBI Taxonomy" id="4076"/>
    <lineage>
        <taxon>Eukaryota</taxon>
        <taxon>Viridiplantae</taxon>
        <taxon>Streptophyta</taxon>
        <taxon>Embryophyta</taxon>
        <taxon>Tracheophyta</taxon>
        <taxon>Spermatophyta</taxon>
        <taxon>Magnoliopsida</taxon>
        <taxon>eudicotyledons</taxon>
        <taxon>Gunneridae</taxon>
        <taxon>Pentapetalae</taxon>
        <taxon>asterids</taxon>
        <taxon>lamiids</taxon>
        <taxon>Solanales</taxon>
        <taxon>Solanaceae</taxon>
        <taxon>Solanoideae</taxon>
        <taxon>Datureae</taxon>
        <taxon>Datura</taxon>
    </lineage>
</organism>
<evidence type="ECO:0000313" key="2">
    <source>
        <dbReference type="Proteomes" id="UP000823775"/>
    </source>
</evidence>
<dbReference type="Proteomes" id="UP000823775">
    <property type="component" value="Unassembled WGS sequence"/>
</dbReference>
<proteinExistence type="predicted"/>
<comment type="caution">
    <text evidence="1">The sequence shown here is derived from an EMBL/GenBank/DDBJ whole genome shotgun (WGS) entry which is preliminary data.</text>
</comment>
<sequence>LASQIESEVNVDARGPLMEMVTRNPECGKCYWDRIIRSGKPPHVRMESVDGDDYREMLFEESLEAILLKYNGGGIEEFEE</sequence>
<gene>
    <name evidence="1" type="ORF">HAX54_005195</name>
</gene>
<accession>A0ABS8T9I1</accession>
<feature type="non-terminal residue" evidence="1">
    <location>
        <position position="1"/>
    </location>
</feature>
<protein>
    <submittedName>
        <fullName evidence="1">Uncharacterized protein</fullName>
    </submittedName>
</protein>
<evidence type="ECO:0000313" key="1">
    <source>
        <dbReference type="EMBL" id="MCD7467646.1"/>
    </source>
</evidence>